<dbReference type="HOGENOM" id="CLU_1936988_0_0_6"/>
<evidence type="ECO:0000313" key="3">
    <source>
        <dbReference type="Proteomes" id="UP000008840"/>
    </source>
</evidence>
<feature type="compositionally biased region" description="Low complexity" evidence="1">
    <location>
        <begin position="1"/>
        <end position="28"/>
    </location>
</feature>
<reference evidence="2 3" key="1">
    <citation type="journal article" date="2008" name="Genome Biol.">
        <title>The complete genome, comparative and functional analysis of Stenotrophomonas maltophilia reveals an organism heavily shielded by drug resistance determinants.</title>
        <authorList>
            <person name="Crossman L.C."/>
            <person name="Gould V.C."/>
            <person name="Dow J.M."/>
            <person name="Vernikos G.S."/>
            <person name="Okazaki A."/>
            <person name="Sebaihia M."/>
            <person name="Saunders D."/>
            <person name="Arrowsmith C."/>
            <person name="Carver T."/>
            <person name="Peters N."/>
            <person name="Adlem E."/>
            <person name="Kerhornou A."/>
            <person name="Lord A."/>
            <person name="Murphy L."/>
            <person name="Seeger K."/>
            <person name="Squares R."/>
            <person name="Rutter S."/>
            <person name="Quail M.A."/>
            <person name="Rajandream M.A."/>
            <person name="Harris D."/>
            <person name="Churcher C."/>
            <person name="Bentley S.D."/>
            <person name="Parkhill J."/>
            <person name="Thomson N.R."/>
            <person name="Avison M.B."/>
        </authorList>
    </citation>
    <scope>NUCLEOTIDE SEQUENCE [LARGE SCALE GENOMIC DNA]</scope>
    <source>
        <strain evidence="2 3">K279a</strain>
    </source>
</reference>
<protein>
    <submittedName>
        <fullName evidence="2">Uncharacterized protein</fullName>
    </submittedName>
</protein>
<evidence type="ECO:0000256" key="1">
    <source>
        <dbReference type="SAM" id="MobiDB-lite"/>
    </source>
</evidence>
<dbReference type="Proteomes" id="UP000008840">
    <property type="component" value="Chromosome"/>
</dbReference>
<feature type="region of interest" description="Disordered" evidence="1">
    <location>
        <begin position="1"/>
        <end position="33"/>
    </location>
</feature>
<organism evidence="2 3">
    <name type="scientific">Stenotrophomonas maltophilia (strain K279a)</name>
    <dbReference type="NCBI Taxonomy" id="522373"/>
    <lineage>
        <taxon>Bacteria</taxon>
        <taxon>Pseudomonadati</taxon>
        <taxon>Pseudomonadota</taxon>
        <taxon>Gammaproteobacteria</taxon>
        <taxon>Lysobacterales</taxon>
        <taxon>Lysobacteraceae</taxon>
        <taxon>Stenotrophomonas</taxon>
        <taxon>Stenotrophomonas maltophilia group</taxon>
    </lineage>
</organism>
<gene>
    <name evidence="2" type="ordered locus">Smlt1731</name>
</gene>
<keyword evidence="3" id="KW-1185">Reference proteome</keyword>
<proteinExistence type="predicted"/>
<sequence>MSAGLRPAPVVVPAAGRQPQQQQQQQQRAFRRMAGRCRSAGALQVRPCKLGSRIHAADTPPSDTAPPLTDSGSCWCLSTLVDTVDPRHAWMHFDSNSKYSIPMEIHPRMAWIYCRSRRSVEGGVGPVAGA</sequence>
<feature type="compositionally biased region" description="Low complexity" evidence="1">
    <location>
        <begin position="57"/>
        <end position="70"/>
    </location>
</feature>
<dbReference type="KEGG" id="sml:Smlt1731"/>
<dbReference type="AlphaFoldDB" id="B2FL22"/>
<feature type="region of interest" description="Disordered" evidence="1">
    <location>
        <begin position="51"/>
        <end position="70"/>
    </location>
</feature>
<name>B2FL22_STRMK</name>
<dbReference type="EnsemblBacteria" id="CAQ45255">
    <property type="protein sequence ID" value="CAQ45255"/>
    <property type="gene ID" value="Smlt1731"/>
</dbReference>
<evidence type="ECO:0000313" key="2">
    <source>
        <dbReference type="EMBL" id="CAQ45255.1"/>
    </source>
</evidence>
<accession>B2FL22</accession>
<dbReference type="EMBL" id="AM743169">
    <property type="protein sequence ID" value="CAQ45255.1"/>
    <property type="molecule type" value="Genomic_DNA"/>
</dbReference>